<evidence type="ECO:0000256" key="4">
    <source>
        <dbReference type="ARBA" id="ARBA00023136"/>
    </source>
</evidence>
<feature type="compositionally biased region" description="Basic and acidic residues" evidence="5">
    <location>
        <begin position="637"/>
        <end position="653"/>
    </location>
</feature>
<evidence type="ECO:0000256" key="5">
    <source>
        <dbReference type="SAM" id="MobiDB-lite"/>
    </source>
</evidence>
<dbReference type="SUPFAM" id="SSF144083">
    <property type="entry name" value="Magnesium transport protein CorA, transmembrane region"/>
    <property type="match status" value="1"/>
</dbReference>
<keyword evidence="3 6" id="KW-1133">Transmembrane helix</keyword>
<dbReference type="PANTHER" id="PTHR47685:SF1">
    <property type="entry name" value="MAGNESIUM TRANSPORT PROTEIN CORA"/>
    <property type="match status" value="1"/>
</dbReference>
<proteinExistence type="predicted"/>
<feature type="transmembrane region" description="Helical" evidence="6">
    <location>
        <begin position="1307"/>
        <end position="1329"/>
    </location>
</feature>
<dbReference type="GO" id="GO:0046873">
    <property type="term" value="F:metal ion transmembrane transporter activity"/>
    <property type="evidence" value="ECO:0007669"/>
    <property type="project" value="InterPro"/>
</dbReference>
<dbReference type="InterPro" id="IPR050829">
    <property type="entry name" value="CorA_MIT"/>
</dbReference>
<evidence type="ECO:0008006" key="9">
    <source>
        <dbReference type="Google" id="ProtNLM"/>
    </source>
</evidence>
<feature type="compositionally biased region" description="Polar residues" evidence="5">
    <location>
        <begin position="626"/>
        <end position="636"/>
    </location>
</feature>
<dbReference type="PANTHER" id="PTHR47685">
    <property type="entry name" value="MAGNESIUM TRANSPORT PROTEIN CORA"/>
    <property type="match status" value="1"/>
</dbReference>
<dbReference type="Pfam" id="PF01544">
    <property type="entry name" value="CorA"/>
    <property type="match status" value="1"/>
</dbReference>
<keyword evidence="8" id="KW-1185">Reference proteome</keyword>
<dbReference type="STRING" id="1160509.A0A3N4IKR2"/>
<dbReference type="GO" id="GO:0016020">
    <property type="term" value="C:membrane"/>
    <property type="evidence" value="ECO:0007669"/>
    <property type="project" value="UniProtKB-SubCell"/>
</dbReference>
<dbReference type="EMBL" id="ML119651">
    <property type="protein sequence ID" value="RPA86007.1"/>
    <property type="molecule type" value="Genomic_DNA"/>
</dbReference>
<evidence type="ECO:0000256" key="1">
    <source>
        <dbReference type="ARBA" id="ARBA00004141"/>
    </source>
</evidence>
<keyword evidence="4 6" id="KW-0472">Membrane</keyword>
<keyword evidence="2 6" id="KW-0812">Transmembrane</keyword>
<evidence type="ECO:0000313" key="7">
    <source>
        <dbReference type="EMBL" id="RPA86007.1"/>
    </source>
</evidence>
<organism evidence="7 8">
    <name type="scientific">Ascobolus immersus RN42</name>
    <dbReference type="NCBI Taxonomy" id="1160509"/>
    <lineage>
        <taxon>Eukaryota</taxon>
        <taxon>Fungi</taxon>
        <taxon>Dikarya</taxon>
        <taxon>Ascomycota</taxon>
        <taxon>Pezizomycotina</taxon>
        <taxon>Pezizomycetes</taxon>
        <taxon>Pezizales</taxon>
        <taxon>Ascobolaceae</taxon>
        <taxon>Ascobolus</taxon>
    </lineage>
</organism>
<evidence type="ECO:0000313" key="8">
    <source>
        <dbReference type="Proteomes" id="UP000275078"/>
    </source>
</evidence>
<dbReference type="Proteomes" id="UP000275078">
    <property type="component" value="Unassembled WGS sequence"/>
</dbReference>
<evidence type="ECO:0000256" key="3">
    <source>
        <dbReference type="ARBA" id="ARBA00022989"/>
    </source>
</evidence>
<gene>
    <name evidence="7" type="ORF">BJ508DRAFT_302386</name>
</gene>
<reference evidence="7 8" key="1">
    <citation type="journal article" date="2018" name="Nat. Ecol. Evol.">
        <title>Pezizomycetes genomes reveal the molecular basis of ectomycorrhizal truffle lifestyle.</title>
        <authorList>
            <person name="Murat C."/>
            <person name="Payen T."/>
            <person name="Noel B."/>
            <person name="Kuo A."/>
            <person name="Morin E."/>
            <person name="Chen J."/>
            <person name="Kohler A."/>
            <person name="Krizsan K."/>
            <person name="Balestrini R."/>
            <person name="Da Silva C."/>
            <person name="Montanini B."/>
            <person name="Hainaut M."/>
            <person name="Levati E."/>
            <person name="Barry K.W."/>
            <person name="Belfiori B."/>
            <person name="Cichocki N."/>
            <person name="Clum A."/>
            <person name="Dockter R.B."/>
            <person name="Fauchery L."/>
            <person name="Guy J."/>
            <person name="Iotti M."/>
            <person name="Le Tacon F."/>
            <person name="Lindquist E.A."/>
            <person name="Lipzen A."/>
            <person name="Malagnac F."/>
            <person name="Mello A."/>
            <person name="Molinier V."/>
            <person name="Miyauchi S."/>
            <person name="Poulain J."/>
            <person name="Riccioni C."/>
            <person name="Rubini A."/>
            <person name="Sitrit Y."/>
            <person name="Splivallo R."/>
            <person name="Traeger S."/>
            <person name="Wang M."/>
            <person name="Zifcakova L."/>
            <person name="Wipf D."/>
            <person name="Zambonelli A."/>
            <person name="Paolocci F."/>
            <person name="Nowrousian M."/>
            <person name="Ottonello S."/>
            <person name="Baldrian P."/>
            <person name="Spatafora J.W."/>
            <person name="Henrissat B."/>
            <person name="Nagy L.G."/>
            <person name="Aury J.M."/>
            <person name="Wincker P."/>
            <person name="Grigoriev I.V."/>
            <person name="Bonfante P."/>
            <person name="Martin F.M."/>
        </authorList>
    </citation>
    <scope>NUCLEOTIDE SEQUENCE [LARGE SCALE GENOMIC DNA]</scope>
    <source>
        <strain evidence="7 8">RN42</strain>
    </source>
</reference>
<dbReference type="InterPro" id="IPR045863">
    <property type="entry name" value="CorA_TM1_TM2"/>
</dbReference>
<accession>A0A3N4IKR2</accession>
<protein>
    <recommendedName>
        <fullName evidence="9">Cora-domain-containing protein</fullName>
    </recommendedName>
</protein>
<dbReference type="OrthoDB" id="5430750at2759"/>
<feature type="compositionally biased region" description="Basic and acidic residues" evidence="5">
    <location>
        <begin position="698"/>
        <end position="719"/>
    </location>
</feature>
<dbReference type="Gene3D" id="1.20.58.340">
    <property type="entry name" value="Magnesium transport protein CorA, transmembrane region"/>
    <property type="match status" value="1"/>
</dbReference>
<feature type="region of interest" description="Disordered" evidence="5">
    <location>
        <begin position="139"/>
        <end position="165"/>
    </location>
</feature>
<feature type="compositionally biased region" description="Basic and acidic residues" evidence="5">
    <location>
        <begin position="591"/>
        <end position="610"/>
    </location>
</feature>
<feature type="region of interest" description="Disordered" evidence="5">
    <location>
        <begin position="583"/>
        <end position="610"/>
    </location>
</feature>
<feature type="compositionally biased region" description="Low complexity" evidence="5">
    <location>
        <begin position="978"/>
        <end position="990"/>
    </location>
</feature>
<feature type="transmembrane region" description="Helical" evidence="6">
    <location>
        <begin position="1269"/>
        <end position="1286"/>
    </location>
</feature>
<feature type="compositionally biased region" description="Polar residues" evidence="5">
    <location>
        <begin position="144"/>
        <end position="156"/>
    </location>
</feature>
<evidence type="ECO:0000256" key="6">
    <source>
        <dbReference type="SAM" id="Phobius"/>
    </source>
</evidence>
<feature type="region of interest" description="Disordered" evidence="5">
    <location>
        <begin position="957"/>
        <end position="1025"/>
    </location>
</feature>
<feature type="compositionally biased region" description="Acidic residues" evidence="5">
    <location>
        <begin position="675"/>
        <end position="693"/>
    </location>
</feature>
<name>A0A3N4IKR2_ASCIM</name>
<comment type="subcellular location">
    <subcellularLocation>
        <location evidence="1">Membrane</location>
        <topology evidence="1">Multi-pass membrane protein</topology>
    </subcellularLocation>
</comment>
<evidence type="ECO:0000256" key="2">
    <source>
        <dbReference type="ARBA" id="ARBA00022692"/>
    </source>
</evidence>
<sequence>MHRAPPTSAIGEVFEVLSVPQQRLRRRLTQRSLHYHVTLSTLEDQKLASTTAVQTIKNDPQASSVAIEPISSPEENGISSMPVSMRSSSKLGKISKTASMISSAKVGLANKATAVINSARNGLGNKASSKDTHELELWSEMPGKSSSENSSPNTPRKTLRRSETDAFEKGNATRLFITEARKQAEGEGTRIALRASTSKSVCDKLKGKKALKWLHIKSDSMTLQEFLETANGEAGVASDSHALVSTLMEAVRRELEKSFKFGSFLTPRAVLCDGDLDGSRDRSQYALFLAYPYKVFEKHNPTKKPKLKNENEKEFIHPPRSLLQTGQRLDSTQNRDEKQVVRLMSRTDNGPGNNKILVVRQFWVMLVNDGMCRFLDKGAGPMSLGLTSTEYMITCSQHSQAELCHGRLSQEPVPKKECMFIRCIDCKGKTRELKKKDCPSWFHLRAKLADLPIVGLEGQDPTNGWHTVQDLQITAYNWTSILETAKNELLELHSPWLFEPLEENIKISAISTPLRSLQRRITRIYTEKSTHLESRLSQMRTQTKDFLSGGVSMGSELEGMEARTLAPELLPLPDRTVLASQGRLNGSIGNRSEDKDNGVDHSVGKEKHDPLYYDPAVDFMKAEAMQKSSKLGNESGESFKESSDTDRQSKSESDTTDLNAAEQDEGITQAPSTELAEEEDTTHESSAEEEESTTQEPSVEKEESTNMEPSVDKNEDKTKGSMVLEVNPIMTWATMPGKFHLTASGTNDQITKQIMDRTHQIFEYADLDSLKPYEKVAFQTYRKMAPLKKEDHYNNALAGLSQWIDERTQPQGSLNLVPIQAKPTPELQFALDKREIIMAARAIFELYVPLNYYTVPHGKFWAAVVKISDAHESIPRFQLATEVKRMLLVQRSIAEDIKNGVRLYKVDQPSPYFIPSELVEALRSFLIFIMITSHTFEHLCKGDTPLTAGILRDPAAFSTSPASGRRHSLSPPPVSLGSEPSVMESSSPSPKTMMNYEEDDSSDFPSLSAEPYTPSPSPNSASRARRISLSQSIQRKITYITRAVTPAEPSDEDGNGKRKLCQQELDNNLRYITRLSHETELQMRRGMNQLIRMAGTDYKPHPTFGPASLSEVSAKIISQLSDHCPIDGLPFKFCDIIDMYTEYASRLLEIQERPRKRLLMDVTMFEHEMNLVRTLYEDQITALRELAKYLDFIASLRISTDLGKDTNGNFQDRSIYEEDGDPAIPEISTILSTLAERLERLQEILGLAEILRTQAVNLADFKNEEQGKAIFVFTIVTVIFLPLSFVSSYFGMNTRDIRDMEKKQSTFWAVALPVTSVTLIVSCLVAFWGGSLKSKYWKWRFETKRSQPGMGLLDDEGLIERGIS</sequence>
<dbReference type="InterPro" id="IPR002523">
    <property type="entry name" value="MgTranspt_CorA/ZnTranspt_ZntB"/>
</dbReference>
<feature type="region of interest" description="Disordered" evidence="5">
    <location>
        <begin position="626"/>
        <end position="720"/>
    </location>
</feature>